<reference evidence="1 2" key="1">
    <citation type="submission" date="2021-08" db="EMBL/GenBank/DDBJ databases">
        <title>Stenotrophomonas forensis sp. nov., isolated from contaminated viral transport media.</title>
        <authorList>
            <person name="Nguyen S.V."/>
            <person name="Edwards D."/>
            <person name="Scott S."/>
            <person name="Doss J."/>
            <person name="Merid S."/>
            <person name="Zelaya E."/>
            <person name="Maza C."/>
            <person name="Mann M."/>
            <person name="Hamilton B."/>
            <person name="Blackwell R."/>
            <person name="Tran A."/>
            <person name="Hauser J."/>
        </authorList>
    </citation>
    <scope>NUCLEOTIDE SEQUENCE [LARGE SCALE GENOMIC DNA]</scope>
    <source>
        <strain evidence="1 2">DFS-20110405</strain>
    </source>
</reference>
<dbReference type="EMBL" id="CP082270">
    <property type="protein sequence ID" value="WDM64560.1"/>
    <property type="molecule type" value="Genomic_DNA"/>
</dbReference>
<sequence length="120" mass="13476">MRKFVVISSSSEAFSVVVMATGQSLPQENLEDVAEELRRRQVFGNVVFDLLASNGSRHCRFYEADFDGYAFDSRARFKAVQPDPCVREATAQYLKGHMDEFDLSMLTPAMQFAAKRGVAL</sequence>
<dbReference type="InterPro" id="IPR031834">
    <property type="entry name" value="RnlB/LsoB_antitoxin"/>
</dbReference>
<dbReference type="Pfam" id="PF15933">
    <property type="entry name" value="RnlB_antitoxin"/>
    <property type="match status" value="1"/>
</dbReference>
<dbReference type="Proteomes" id="UP001216828">
    <property type="component" value="Chromosome"/>
</dbReference>
<name>A0ABY7Y3L0_9GAMM</name>
<organism evidence="1 2">
    <name type="scientific">Stenotrophomonas forensis</name>
    <dbReference type="NCBI Taxonomy" id="2871169"/>
    <lineage>
        <taxon>Bacteria</taxon>
        <taxon>Pseudomonadati</taxon>
        <taxon>Pseudomonadota</taxon>
        <taxon>Gammaproteobacteria</taxon>
        <taxon>Lysobacterales</taxon>
        <taxon>Lysobacteraceae</taxon>
        <taxon>Stenotrophomonas</taxon>
        <taxon>Stenotrophomonas maltophilia group</taxon>
    </lineage>
</organism>
<evidence type="ECO:0000313" key="1">
    <source>
        <dbReference type="EMBL" id="WDM64560.1"/>
    </source>
</evidence>
<dbReference type="RefSeq" id="WP_152236269.1">
    <property type="nucleotide sequence ID" value="NZ_CP082270.1"/>
</dbReference>
<keyword evidence="2" id="KW-1185">Reference proteome</keyword>
<evidence type="ECO:0000313" key="2">
    <source>
        <dbReference type="Proteomes" id="UP001216828"/>
    </source>
</evidence>
<gene>
    <name evidence="1" type="ORF">K5L94_04530</name>
</gene>
<protein>
    <submittedName>
        <fullName evidence="1">Type II toxin-antitoxin system RnlB family antitoxin</fullName>
    </submittedName>
</protein>
<proteinExistence type="predicted"/>
<accession>A0ABY7Y3L0</accession>